<dbReference type="PROSITE" id="PS50994">
    <property type="entry name" value="INTEGRASE"/>
    <property type="match status" value="1"/>
</dbReference>
<dbReference type="Pfam" id="PF05380">
    <property type="entry name" value="Peptidase_A17"/>
    <property type="match status" value="1"/>
</dbReference>
<evidence type="ECO:0000313" key="5">
    <source>
        <dbReference type="Proteomes" id="UP000054495"/>
    </source>
</evidence>
<reference evidence="4 5" key="1">
    <citation type="submission" date="2013-05" db="EMBL/GenBank/DDBJ databases">
        <title>Draft genome of the parasitic nematode Anyclostoma ceylanicum.</title>
        <authorList>
            <person name="Mitreva M."/>
        </authorList>
    </citation>
    <scope>NUCLEOTIDE SEQUENCE [LARGE SCALE GENOMIC DNA]</scope>
</reference>
<feature type="domain" description="Integrase catalytic" evidence="3">
    <location>
        <begin position="732"/>
        <end position="857"/>
    </location>
</feature>
<dbReference type="SUPFAM" id="SSF53098">
    <property type="entry name" value="Ribonuclease H-like"/>
    <property type="match status" value="1"/>
</dbReference>
<dbReference type="EMBL" id="KE125675">
    <property type="protein sequence ID" value="EPB67438.1"/>
    <property type="molecule type" value="Genomic_DNA"/>
</dbReference>
<proteinExistence type="predicted"/>
<dbReference type="InterPro" id="IPR036397">
    <property type="entry name" value="RNaseH_sf"/>
</dbReference>
<dbReference type="InterPro" id="IPR043128">
    <property type="entry name" value="Rev_trsase/Diguanyl_cyclase"/>
</dbReference>
<dbReference type="Gene3D" id="3.30.420.10">
    <property type="entry name" value="Ribonuclease H-like superfamily/Ribonuclease H"/>
    <property type="match status" value="1"/>
</dbReference>
<dbReference type="SUPFAM" id="SSF56672">
    <property type="entry name" value="DNA/RNA polymerases"/>
    <property type="match status" value="1"/>
</dbReference>
<dbReference type="Proteomes" id="UP000054495">
    <property type="component" value="Unassembled WGS sequence"/>
</dbReference>
<dbReference type="Gene3D" id="1.10.340.70">
    <property type="match status" value="1"/>
</dbReference>
<dbReference type="InterPro" id="IPR041588">
    <property type="entry name" value="Integrase_H2C2"/>
</dbReference>
<keyword evidence="5" id="KW-1185">Reference proteome</keyword>
<dbReference type="InterPro" id="IPR012337">
    <property type="entry name" value="RNaseH-like_sf"/>
</dbReference>
<sequence>MGWLQALEGQINTVSLPDETLDDNDWEKYWRLESAGTEEFSTSEKEERARTDQQVWEVFNQTIEKRNDGYYVRLPWKEVNASLPDNRAIAQSRLSSLRQHVLEEVPEQSLSQVYRVHYIPHQAVLTPHKTTTKLRVVYDASAHYKGCPSLNDVLHRGPVILPQLFGVLLRFRIGRIAITSDVEKAFLQVRLHEDDRDYTRCLWLRNHKLPPTPNNIRVLRFTRVTFGLITSPFLLAGTIHFHLDQHNEDSQLVAEIKENLYVDNLILTVDSLEESLYVYSKTKQVFDELNMNLREFASNSTQLMAKISEKDASKEQLPKVLGVAWDPSSDCFRLSCTPKIYSIITKRTVASTLASIYDPMGWLLPLLHRAKVFLQYLWKEGYDWDTPLSQVHKESWMHIYSEMEGFTKNLPRFLCTKHTECILVTFADASVEAIATSIYLQSQTSTCLLIARGKLPSVKTTPTMPKMELDAVTLALRVTNATLSQLRTVLRIPKVFILSDSEIVLSWIRRRPLNNDGIRIFNRLMEIGSITQHLQVSGHRILFGHISSQHNAADCATRGLTQKELVDHFWWTGPLNLRNPPETWSTTFHEFDHDSSPEGEMSKASKDFKERTEDTESSPEQRQVLMARKDELDLFHYLQKYSLRNAKRIVAIILRYIRILNSWLSQAIIRDCHEKGHSGIGHTMSIVREQVWVPKLRAQVTRIIRRCILCQRFNNLPYRYPEQSDLPERRVQRSRPFSHVGLDYFGPLSVTQLDGTESKCYGCIITCMATRLIHLDLVSDLTTTGFLMMLRRFFGRRGLSNSITSDNAPTFALGETILKECLQAIHNDPTLERAVSSREIEWKHITPYAPWQGGFYESNREDESISQDKSTSLGNIQAIPTDDKSDGGQSKHNEQRTSRYNLRQRRQVNYKEFLTVSQITTALAVLLTVVVFGETAQTTPLSAIAPMRDYVEARNIRCIKGGVELASINQISYEVCAEEFCTIYESPQAKETVRFPAQVVLHEHQVQWKFVNDESVKTIVTTCPAAPFCEHIDCTFCSAWKSLALICEPETALFTRDTAYHVVDSKRCPHTGSCKGKKCASINSTSLLPELERGNKYPGITACIESCGGPGCDCFYWSSGCLFYRIYLTPTSSQVYEIFRCTRWSEAAKVEIKHFDAIQGKTRTYVAHMRPNIPVAWNSFTFTLSSVTVPPTPLLNTHFITDGNNTAIWDSHMIPPLQCPNKVAAETLNCTVVEDCTCYPAETQANCMCREANISTWFNSVQHMLPIVQPAVSFARTNHEQVRATIPNMITAEIILNIQDNLRTDIIVDSVVCTIDSTVLSGCYRCAKGAQAQVNCVSSKSTQAEIECSTTSFTIPCDQKGNETPSACSLENDLTLRLEAIHRQAATAATIRLDWNHLKGDQSFTLGGAGEQVLLINRILRAASFTKERIVCLTTHYFLTSKYYEQQVGMKRRMEWSVAQRRDTSLSEVLALVNEALKTVTSVISDLERNLQDAERRLYSTSVKDETEIQRRISFLLQNRINDLEQDLEGLKRENLELRSALEAKEEMVTDEDAVRVEPMESRRTMIGQQVQVKTIEDQEMEQVAMETSVKSYEIIGTQQVFTAKDEISEESMPDQDYFNRMVSEVNADSDEDMDEDNRKPGLVAISSDEDEAWEEEDVFSKIRRVNEEIKEMEQVLKEFPYRTISESSRGVENWVTCAFCKEVFFVEHEATKQLENDVGKF</sequence>
<protein>
    <submittedName>
        <fullName evidence="4">Pao retrotransposon peptidase</fullName>
    </submittedName>
</protein>
<dbReference type="Gene3D" id="3.30.70.270">
    <property type="match status" value="1"/>
</dbReference>
<evidence type="ECO:0000313" key="4">
    <source>
        <dbReference type="EMBL" id="EPB67438.1"/>
    </source>
</evidence>
<evidence type="ECO:0000256" key="1">
    <source>
        <dbReference type="SAM" id="Coils"/>
    </source>
</evidence>
<evidence type="ECO:0000256" key="2">
    <source>
        <dbReference type="SAM" id="MobiDB-lite"/>
    </source>
</evidence>
<dbReference type="Pfam" id="PF17921">
    <property type="entry name" value="Integrase_H2C2"/>
    <property type="match status" value="1"/>
</dbReference>
<name>A0A0D6L8S2_9BILA</name>
<dbReference type="GO" id="GO:0015074">
    <property type="term" value="P:DNA integration"/>
    <property type="evidence" value="ECO:0007669"/>
    <property type="project" value="InterPro"/>
</dbReference>
<dbReference type="PANTHER" id="PTHR47331">
    <property type="entry name" value="PHD-TYPE DOMAIN-CONTAINING PROTEIN"/>
    <property type="match status" value="1"/>
</dbReference>
<dbReference type="Gene3D" id="2.60.40.3770">
    <property type="match status" value="1"/>
</dbReference>
<feature type="compositionally biased region" description="Basic and acidic residues" evidence="2">
    <location>
        <begin position="590"/>
        <end position="614"/>
    </location>
</feature>
<evidence type="ECO:0000259" key="3">
    <source>
        <dbReference type="PROSITE" id="PS50994"/>
    </source>
</evidence>
<dbReference type="CDD" id="cd01644">
    <property type="entry name" value="RT_pepA17"/>
    <property type="match status" value="1"/>
</dbReference>
<dbReference type="Gene3D" id="3.10.10.10">
    <property type="entry name" value="HIV Type 1 Reverse Transcriptase, subunit A, domain 1"/>
    <property type="match status" value="1"/>
</dbReference>
<dbReference type="InterPro" id="IPR001584">
    <property type="entry name" value="Integrase_cat-core"/>
</dbReference>
<feature type="compositionally biased region" description="Basic and acidic residues" evidence="2">
    <location>
        <begin position="881"/>
        <end position="897"/>
    </location>
</feature>
<gene>
    <name evidence="4" type="ORF">ANCCEY_13471</name>
</gene>
<dbReference type="InterPro" id="IPR008042">
    <property type="entry name" value="Retrotrans_Pao"/>
</dbReference>
<keyword evidence="1" id="KW-0175">Coiled coil</keyword>
<feature type="region of interest" description="Disordered" evidence="2">
    <location>
        <begin position="590"/>
        <end position="620"/>
    </location>
</feature>
<dbReference type="GO" id="GO:0042575">
    <property type="term" value="C:DNA polymerase complex"/>
    <property type="evidence" value="ECO:0007669"/>
    <property type="project" value="UniProtKB-ARBA"/>
</dbReference>
<feature type="coiled-coil region" evidence="1">
    <location>
        <begin position="1477"/>
        <end position="1548"/>
    </location>
</feature>
<accession>A0A0D6L8S2</accession>
<dbReference type="InterPro" id="IPR009878">
    <property type="entry name" value="Phlebovirus_G2_fusion"/>
</dbReference>
<dbReference type="GO" id="GO:0003676">
    <property type="term" value="F:nucleic acid binding"/>
    <property type="evidence" value="ECO:0007669"/>
    <property type="project" value="InterPro"/>
</dbReference>
<dbReference type="InterPro" id="IPR043502">
    <property type="entry name" value="DNA/RNA_pol_sf"/>
</dbReference>
<organism evidence="4 5">
    <name type="scientific">Ancylostoma ceylanicum</name>
    <dbReference type="NCBI Taxonomy" id="53326"/>
    <lineage>
        <taxon>Eukaryota</taxon>
        <taxon>Metazoa</taxon>
        <taxon>Ecdysozoa</taxon>
        <taxon>Nematoda</taxon>
        <taxon>Chromadorea</taxon>
        <taxon>Rhabditida</taxon>
        <taxon>Rhabditina</taxon>
        <taxon>Rhabditomorpha</taxon>
        <taxon>Strongyloidea</taxon>
        <taxon>Ancylostomatidae</taxon>
        <taxon>Ancylostomatinae</taxon>
        <taxon>Ancylostoma</taxon>
    </lineage>
</organism>
<dbReference type="PANTHER" id="PTHR47331:SF1">
    <property type="entry name" value="GAG-LIKE PROTEIN"/>
    <property type="match status" value="1"/>
</dbReference>
<feature type="region of interest" description="Disordered" evidence="2">
    <location>
        <begin position="859"/>
        <end position="901"/>
    </location>
</feature>
<dbReference type="Pfam" id="PF07245">
    <property type="entry name" value="Phlebovirus_G2"/>
    <property type="match status" value="1"/>
</dbReference>